<evidence type="ECO:0000256" key="1">
    <source>
        <dbReference type="SAM" id="SignalP"/>
    </source>
</evidence>
<keyword evidence="1" id="KW-0732">Signal</keyword>
<comment type="caution">
    <text evidence="2">The sequence shown here is derived from an EMBL/GenBank/DDBJ whole genome shotgun (WGS) entry which is preliminary data.</text>
</comment>
<proteinExistence type="predicted"/>
<keyword evidence="3" id="KW-1185">Reference proteome</keyword>
<feature type="chain" id="PRO_5047476080" evidence="1">
    <location>
        <begin position="31"/>
        <end position="87"/>
    </location>
</feature>
<sequence>MTGQSVSRLGVAGAVLVFTMGTLVPGSASADPGAPVAPGSPIDPASAVPKTIVLDVEAGKVVSVEPGLPAGVAEVPIGFIDSADWHR</sequence>
<evidence type="ECO:0000313" key="2">
    <source>
        <dbReference type="EMBL" id="GAA1576026.1"/>
    </source>
</evidence>
<feature type="signal peptide" evidence="1">
    <location>
        <begin position="1"/>
        <end position="30"/>
    </location>
</feature>
<organism evidence="2 3">
    <name type="scientific">Dactylosporangium maewongense</name>
    <dbReference type="NCBI Taxonomy" id="634393"/>
    <lineage>
        <taxon>Bacteria</taxon>
        <taxon>Bacillati</taxon>
        <taxon>Actinomycetota</taxon>
        <taxon>Actinomycetes</taxon>
        <taxon>Micromonosporales</taxon>
        <taxon>Micromonosporaceae</taxon>
        <taxon>Dactylosporangium</taxon>
    </lineage>
</organism>
<dbReference type="Proteomes" id="UP001501470">
    <property type="component" value="Unassembled WGS sequence"/>
</dbReference>
<evidence type="ECO:0000313" key="3">
    <source>
        <dbReference type="Proteomes" id="UP001501470"/>
    </source>
</evidence>
<reference evidence="3" key="1">
    <citation type="journal article" date="2019" name="Int. J. Syst. Evol. Microbiol.">
        <title>The Global Catalogue of Microorganisms (GCM) 10K type strain sequencing project: providing services to taxonomists for standard genome sequencing and annotation.</title>
        <authorList>
            <consortium name="The Broad Institute Genomics Platform"/>
            <consortium name="The Broad Institute Genome Sequencing Center for Infectious Disease"/>
            <person name="Wu L."/>
            <person name="Ma J."/>
        </authorList>
    </citation>
    <scope>NUCLEOTIDE SEQUENCE [LARGE SCALE GENOMIC DNA]</scope>
    <source>
        <strain evidence="3">JCM 15933</strain>
    </source>
</reference>
<accession>A0ABP4PER9</accession>
<gene>
    <name evidence="2" type="ORF">GCM10009827_117360</name>
</gene>
<name>A0ABP4PER9_9ACTN</name>
<protein>
    <submittedName>
        <fullName evidence="2">Uncharacterized protein</fullName>
    </submittedName>
</protein>
<dbReference type="EMBL" id="BAAAQD010000057">
    <property type="protein sequence ID" value="GAA1576026.1"/>
    <property type="molecule type" value="Genomic_DNA"/>
</dbReference>